<dbReference type="Gene3D" id="3.40.50.1820">
    <property type="entry name" value="alpha/beta hydrolase"/>
    <property type="match status" value="1"/>
</dbReference>
<dbReference type="AlphaFoldDB" id="A0A347TLG7"/>
<dbReference type="Proteomes" id="UP000264693">
    <property type="component" value="Chromosome"/>
</dbReference>
<dbReference type="InterPro" id="IPR029058">
    <property type="entry name" value="AB_hydrolase_fold"/>
</dbReference>
<reference evidence="5" key="1">
    <citation type="submission" date="2017-09" db="EMBL/GenBank/DDBJ databases">
        <title>Arcobacter canalis sp. nov., a new species isolated from a water canal contaminated with urban sewage.</title>
        <authorList>
            <person name="Perez-Cataluna A."/>
            <person name="Salas-Masso N."/>
            <person name="Figueras M.J."/>
        </authorList>
    </citation>
    <scope>NUCLEOTIDE SEQUENCE [LARGE SCALE GENOMIC DNA]</scope>
    <source>
        <strain evidence="5">CECT 7727</strain>
    </source>
</reference>
<gene>
    <name evidence="3" type="ORF">AMRN_1714</name>
    <name evidence="4" type="ORF">CPH92_02625</name>
</gene>
<feature type="domain" description="AB hydrolase-1" evidence="2">
    <location>
        <begin position="40"/>
        <end position="105"/>
    </location>
</feature>
<reference evidence="3 6" key="3">
    <citation type="submission" date="2018-08" db="EMBL/GenBank/DDBJ databases">
        <title>Complete genome of the Arcobacter marinus type strain JCM 15502.</title>
        <authorList>
            <person name="Miller W.G."/>
            <person name="Yee E."/>
            <person name="Huynh S."/>
            <person name="Parker C.T."/>
        </authorList>
    </citation>
    <scope>NUCLEOTIDE SEQUENCE [LARGE SCALE GENOMIC DNA]</scope>
    <source>
        <strain evidence="3 6">JCM 15502</strain>
    </source>
</reference>
<accession>A0A347TLG7</accession>
<dbReference type="SUPFAM" id="SSF53474">
    <property type="entry name" value="alpha/beta-Hydrolases"/>
    <property type="match status" value="1"/>
</dbReference>
<dbReference type="EMBL" id="CP032101">
    <property type="protein sequence ID" value="AXX87445.1"/>
    <property type="molecule type" value="Genomic_DNA"/>
</dbReference>
<dbReference type="InterPro" id="IPR000073">
    <property type="entry name" value="AB_hydrolase_1"/>
</dbReference>
<evidence type="ECO:0000259" key="2">
    <source>
        <dbReference type="Pfam" id="PF00561"/>
    </source>
</evidence>
<keyword evidence="5" id="KW-1185">Reference proteome</keyword>
<evidence type="ECO:0000256" key="1">
    <source>
        <dbReference type="SAM" id="Phobius"/>
    </source>
</evidence>
<dbReference type="Pfam" id="PF00561">
    <property type="entry name" value="Abhydrolase_1"/>
    <property type="match status" value="1"/>
</dbReference>
<evidence type="ECO:0000313" key="3">
    <source>
        <dbReference type="EMBL" id="AXX87445.1"/>
    </source>
</evidence>
<proteinExistence type="predicted"/>
<keyword evidence="1" id="KW-0812">Transmembrane</keyword>
<dbReference type="EMBL" id="NXAO01000012">
    <property type="protein sequence ID" value="PHO16216.1"/>
    <property type="molecule type" value="Genomic_DNA"/>
</dbReference>
<keyword evidence="1" id="KW-0472">Membrane</keyword>
<evidence type="ECO:0000313" key="4">
    <source>
        <dbReference type="EMBL" id="PHO16216.1"/>
    </source>
</evidence>
<name>A0A347TLG7_9BACT</name>
<dbReference type="KEGG" id="amar:AMRN_1714"/>
<dbReference type="GO" id="GO:0016787">
    <property type="term" value="F:hydrolase activity"/>
    <property type="evidence" value="ECO:0007669"/>
    <property type="project" value="UniProtKB-KW"/>
</dbReference>
<keyword evidence="3" id="KW-0378">Hydrolase</keyword>
<protein>
    <submittedName>
        <fullName evidence="3">Alpha/beta hydrolase family protein</fullName>
    </submittedName>
</protein>
<reference evidence="4" key="2">
    <citation type="submission" date="2017-09" db="EMBL/GenBank/DDBJ databases">
        <authorList>
            <person name="Perez-Cataluna A."/>
            <person name="Figueras M.J."/>
            <person name="Salas-Masso N."/>
        </authorList>
    </citation>
    <scope>NUCLEOTIDE SEQUENCE</scope>
    <source>
        <strain evidence="4">CECT 7727</strain>
    </source>
</reference>
<dbReference type="Proteomes" id="UP000224740">
    <property type="component" value="Unassembled WGS sequence"/>
</dbReference>
<feature type="transmembrane region" description="Helical" evidence="1">
    <location>
        <begin position="58"/>
        <end position="75"/>
    </location>
</feature>
<keyword evidence="1" id="KW-1133">Transmembrane helix</keyword>
<organism evidence="3 6">
    <name type="scientific">Malaciobacter marinus</name>
    <dbReference type="NCBI Taxonomy" id="505249"/>
    <lineage>
        <taxon>Bacteria</taxon>
        <taxon>Pseudomonadati</taxon>
        <taxon>Campylobacterota</taxon>
        <taxon>Epsilonproteobacteria</taxon>
        <taxon>Campylobacterales</taxon>
        <taxon>Arcobacteraceae</taxon>
        <taxon>Malaciobacter</taxon>
    </lineage>
</organism>
<dbReference type="RefSeq" id="WP_099310236.1">
    <property type="nucleotide sequence ID" value="NZ_CP032101.1"/>
</dbReference>
<evidence type="ECO:0000313" key="5">
    <source>
        <dbReference type="Proteomes" id="UP000224740"/>
    </source>
</evidence>
<sequence>MKEKIYLIPGLMTDERLWQRITPLLKEYELIHIPIPAITDFDKMNEFLKKKFESEKKVNLLGFSLGGYIATYFAIKNPSFINRLFIVGGTPSGTNETEIKRRKQKLLQIEKKGFSTLSYEKALSLVEEKNKNDEELINIMIDMFTKLGEHEFTSQLTSTFYRKDLHDELKDLKFLIYYFFSNKDRLLNHESIEKLEQMNLEHIKVILRDGTSHNIPLEDPLTLTKYIKEWMKSRLI</sequence>
<evidence type="ECO:0000313" key="6">
    <source>
        <dbReference type="Proteomes" id="UP000264693"/>
    </source>
</evidence>